<evidence type="ECO:0000313" key="13">
    <source>
        <dbReference type="Proteomes" id="UP001201985"/>
    </source>
</evidence>
<dbReference type="Pfam" id="PF08478">
    <property type="entry name" value="POTRA_1"/>
    <property type="match status" value="1"/>
</dbReference>
<keyword evidence="4 9" id="KW-0132">Cell division</keyword>
<evidence type="ECO:0000256" key="5">
    <source>
        <dbReference type="ARBA" id="ARBA00022692"/>
    </source>
</evidence>
<gene>
    <name evidence="9" type="primary">ftsQ</name>
    <name evidence="12" type="ORF">MON41_10795</name>
</gene>
<evidence type="ECO:0000313" key="12">
    <source>
        <dbReference type="EMBL" id="MCI0754242.1"/>
    </source>
</evidence>
<feature type="region of interest" description="Disordered" evidence="10">
    <location>
        <begin position="1"/>
        <end position="26"/>
    </location>
</feature>
<dbReference type="InterPro" id="IPR026579">
    <property type="entry name" value="FtsQ"/>
</dbReference>
<keyword evidence="7 9" id="KW-0472">Membrane</keyword>
<dbReference type="Gene3D" id="3.10.20.310">
    <property type="entry name" value="membrane protein fhac"/>
    <property type="match status" value="1"/>
</dbReference>
<comment type="function">
    <text evidence="9">Essential cell division protein.</text>
</comment>
<dbReference type="InterPro" id="IPR045335">
    <property type="entry name" value="FtsQ_C_sf"/>
</dbReference>
<comment type="caution">
    <text evidence="12">The sequence shown here is derived from an EMBL/GenBank/DDBJ whole genome shotgun (WGS) entry which is preliminary data.</text>
</comment>
<dbReference type="EMBL" id="JALBUU010000004">
    <property type="protein sequence ID" value="MCI0754242.1"/>
    <property type="molecule type" value="Genomic_DNA"/>
</dbReference>
<reference evidence="12 13" key="1">
    <citation type="submission" date="2022-03" db="EMBL/GenBank/DDBJ databases">
        <title>Complete genome analysis of Roseomonas KG 17.1 : a prolific producer of plant growth promoters.</title>
        <authorList>
            <person name="Saadouli I."/>
            <person name="Najjari A."/>
            <person name="Mosbah A."/>
            <person name="Ouzari H.I."/>
        </authorList>
    </citation>
    <scope>NUCLEOTIDE SEQUENCE [LARGE SCALE GENOMIC DNA]</scope>
    <source>
        <strain evidence="12 13">KG17-1</strain>
    </source>
</reference>
<dbReference type="GO" id="GO:0051301">
    <property type="term" value="P:cell division"/>
    <property type="evidence" value="ECO:0007669"/>
    <property type="project" value="UniProtKB-KW"/>
</dbReference>
<dbReference type="InterPro" id="IPR005548">
    <property type="entry name" value="Cell_div_FtsQ/DivIB_C"/>
</dbReference>
<name>A0ABS9W4N3_9PROT</name>
<protein>
    <recommendedName>
        <fullName evidence="9">Cell division protein FtsQ</fullName>
    </recommendedName>
</protein>
<evidence type="ECO:0000256" key="7">
    <source>
        <dbReference type="ARBA" id="ARBA00023136"/>
    </source>
</evidence>
<keyword evidence="13" id="KW-1185">Reference proteome</keyword>
<sequence>MARSPTRLQTGERTRLSQDGRPPQLAAQRPNALRLWLRRQRPHLRPILLGIAGACCLGAGAVAVAALDPAGRFAWLGQGVSGIAAEAGLTVGDIVVRGQQNTPRELIRTAIGTGRGEPLLAFSPAQVKARLESIAWIEEAEVQRHMSGDILITLRERQPFAIWQHDNRFAVIDREGRIVTAETLDAFGPLPLLVGDGAQKMGGALYDALKAEPEVQRRVQALVYVSQRRWNLRLHNGTDVLLPEGHEHAAIRRLGELQRSSALMDRTLVAIDMRMPDRLVVRQQPQPEEAEPVKVKRGSSRG</sequence>
<evidence type="ECO:0000256" key="9">
    <source>
        <dbReference type="HAMAP-Rule" id="MF_00911"/>
    </source>
</evidence>
<dbReference type="PROSITE" id="PS51779">
    <property type="entry name" value="POTRA"/>
    <property type="match status" value="1"/>
</dbReference>
<evidence type="ECO:0000256" key="8">
    <source>
        <dbReference type="ARBA" id="ARBA00023306"/>
    </source>
</evidence>
<keyword evidence="3 9" id="KW-0997">Cell inner membrane</keyword>
<evidence type="ECO:0000256" key="1">
    <source>
        <dbReference type="ARBA" id="ARBA00004370"/>
    </source>
</evidence>
<keyword evidence="2 9" id="KW-1003">Cell membrane</keyword>
<evidence type="ECO:0000256" key="6">
    <source>
        <dbReference type="ARBA" id="ARBA00022989"/>
    </source>
</evidence>
<dbReference type="PANTHER" id="PTHR35851:SF1">
    <property type="entry name" value="CELL DIVISION PROTEIN FTSQ"/>
    <property type="match status" value="1"/>
</dbReference>
<feature type="region of interest" description="Disordered" evidence="10">
    <location>
        <begin position="281"/>
        <end position="302"/>
    </location>
</feature>
<dbReference type="PANTHER" id="PTHR35851">
    <property type="entry name" value="CELL DIVISION PROTEIN FTSQ"/>
    <property type="match status" value="1"/>
</dbReference>
<evidence type="ECO:0000256" key="3">
    <source>
        <dbReference type="ARBA" id="ARBA00022519"/>
    </source>
</evidence>
<evidence type="ECO:0000256" key="10">
    <source>
        <dbReference type="SAM" id="MobiDB-lite"/>
    </source>
</evidence>
<dbReference type="Proteomes" id="UP001201985">
    <property type="component" value="Unassembled WGS sequence"/>
</dbReference>
<comment type="subcellular location">
    <subcellularLocation>
        <location evidence="9">Cell inner membrane</location>
        <topology evidence="9">Single-pass type II membrane protein</topology>
    </subcellularLocation>
    <subcellularLocation>
        <location evidence="1">Membrane</location>
    </subcellularLocation>
    <text evidence="9">Localizes to the division septum.</text>
</comment>
<accession>A0ABS9W4N3</accession>
<organism evidence="12 13">
    <name type="scientific">Teichococcus vastitatis</name>
    <dbReference type="NCBI Taxonomy" id="2307076"/>
    <lineage>
        <taxon>Bacteria</taxon>
        <taxon>Pseudomonadati</taxon>
        <taxon>Pseudomonadota</taxon>
        <taxon>Alphaproteobacteria</taxon>
        <taxon>Acetobacterales</taxon>
        <taxon>Roseomonadaceae</taxon>
        <taxon>Roseomonas</taxon>
    </lineage>
</organism>
<dbReference type="InterPro" id="IPR013685">
    <property type="entry name" value="POTRA_FtsQ_type"/>
</dbReference>
<comment type="similarity">
    <text evidence="9">Belongs to the FtsQ/DivIB family. FtsQ subfamily.</text>
</comment>
<evidence type="ECO:0000259" key="11">
    <source>
        <dbReference type="PROSITE" id="PS51779"/>
    </source>
</evidence>
<dbReference type="RefSeq" id="WP_120005818.1">
    <property type="nucleotide sequence ID" value="NZ_JALBUU010000004.1"/>
</dbReference>
<feature type="transmembrane region" description="Helical" evidence="9">
    <location>
        <begin position="47"/>
        <end position="67"/>
    </location>
</feature>
<keyword evidence="6 9" id="KW-1133">Transmembrane helix</keyword>
<evidence type="ECO:0000256" key="2">
    <source>
        <dbReference type="ARBA" id="ARBA00022475"/>
    </source>
</evidence>
<evidence type="ECO:0000256" key="4">
    <source>
        <dbReference type="ARBA" id="ARBA00022618"/>
    </source>
</evidence>
<proteinExistence type="inferred from homology"/>
<keyword evidence="5 9" id="KW-0812">Transmembrane</keyword>
<dbReference type="HAMAP" id="MF_00911">
    <property type="entry name" value="FtsQ_subfam"/>
    <property type="match status" value="1"/>
</dbReference>
<dbReference type="Pfam" id="PF03799">
    <property type="entry name" value="FtsQ_DivIB_C"/>
    <property type="match status" value="1"/>
</dbReference>
<dbReference type="Gene3D" id="3.40.50.11690">
    <property type="entry name" value="Cell division protein FtsQ/DivIB"/>
    <property type="match status" value="1"/>
</dbReference>
<dbReference type="InterPro" id="IPR034746">
    <property type="entry name" value="POTRA"/>
</dbReference>
<feature type="domain" description="POTRA" evidence="11">
    <location>
        <begin position="89"/>
        <end position="157"/>
    </location>
</feature>
<keyword evidence="8 9" id="KW-0131">Cell cycle</keyword>